<evidence type="ECO:0000256" key="5">
    <source>
        <dbReference type="ARBA" id="ARBA00023136"/>
    </source>
</evidence>
<dbReference type="PANTHER" id="PTHR10057">
    <property type="entry name" value="PERIPHERAL-TYPE BENZODIAZEPINE RECEPTOR"/>
    <property type="match status" value="1"/>
</dbReference>
<name>A0A0H4VFW0_9SPHN</name>
<evidence type="ECO:0000256" key="4">
    <source>
        <dbReference type="ARBA" id="ARBA00022989"/>
    </source>
</evidence>
<dbReference type="FunFam" id="1.20.1260.100:FF:000001">
    <property type="entry name" value="translocator protein 2"/>
    <property type="match status" value="1"/>
</dbReference>
<dbReference type="Gene3D" id="1.20.1260.100">
    <property type="entry name" value="TspO/MBR protein"/>
    <property type="match status" value="1"/>
</dbReference>
<proteinExistence type="inferred from homology"/>
<keyword evidence="3 6" id="KW-0812">Transmembrane</keyword>
<dbReference type="EMBL" id="CP011310">
    <property type="protein sequence ID" value="AKQ43250.2"/>
    <property type="molecule type" value="Genomic_DNA"/>
</dbReference>
<gene>
    <name evidence="7" type="ORF">CP97_06975</name>
</gene>
<feature type="transmembrane region" description="Helical" evidence="6">
    <location>
        <begin position="78"/>
        <end position="102"/>
    </location>
</feature>
<feature type="transmembrane region" description="Helical" evidence="6">
    <location>
        <begin position="163"/>
        <end position="184"/>
    </location>
</feature>
<comment type="similarity">
    <text evidence="2">Belongs to the TspO/BZRP family.</text>
</comment>
<reference evidence="7 8" key="1">
    <citation type="journal article" date="2015" name="Int. J. Syst. Evol. Microbiol.">
        <title>Erythrobacter atlanticus sp. nov., a bacterium from ocean sediment able to degrade polycyclic aromatic hydrocarbons.</title>
        <authorList>
            <person name="Zhuang L."/>
            <person name="Liu Y."/>
            <person name="Wang L."/>
            <person name="Wang W."/>
            <person name="Shao Z."/>
        </authorList>
    </citation>
    <scope>NUCLEOTIDE SEQUENCE [LARGE SCALE GENOMIC DNA]</scope>
    <source>
        <strain evidence="8">s21-N3</strain>
    </source>
</reference>
<accession>A0A0H4VFW0</accession>
<dbReference type="STRING" id="1648404.CP97_06975"/>
<dbReference type="GO" id="GO:0033013">
    <property type="term" value="P:tetrapyrrole metabolic process"/>
    <property type="evidence" value="ECO:0007669"/>
    <property type="project" value="UniProtKB-ARBA"/>
</dbReference>
<dbReference type="GO" id="GO:0016020">
    <property type="term" value="C:membrane"/>
    <property type="evidence" value="ECO:0007669"/>
    <property type="project" value="UniProtKB-SubCell"/>
</dbReference>
<keyword evidence="8" id="KW-1185">Reference proteome</keyword>
<feature type="transmembrane region" description="Helical" evidence="6">
    <location>
        <begin position="135"/>
        <end position="156"/>
    </location>
</feature>
<dbReference type="InterPro" id="IPR038330">
    <property type="entry name" value="TspO/MBR-related_sf"/>
</dbReference>
<feature type="transmembrane region" description="Helical" evidence="6">
    <location>
        <begin position="38"/>
        <end position="58"/>
    </location>
</feature>
<dbReference type="KEGG" id="ery:CP97_06975"/>
<comment type="subcellular location">
    <subcellularLocation>
        <location evidence="1">Membrane</location>
        <topology evidence="1">Multi-pass membrane protein</topology>
    </subcellularLocation>
</comment>
<evidence type="ECO:0000313" key="7">
    <source>
        <dbReference type="EMBL" id="AKQ43250.2"/>
    </source>
</evidence>
<dbReference type="Pfam" id="PF03073">
    <property type="entry name" value="TspO_MBR"/>
    <property type="match status" value="1"/>
</dbReference>
<sequence length="206" mass="22776">MPNGYHAAKTDAHRFDASGERMNRLASPGQLRASMIRWALFIVPSVMLLGFLSGQLGGTAQSQWFQSLAKPGIYPPPATFGIVWSILYAMMGFAFAIVCAAWGSTARRWAIVAFIVHLAVNLAWSPVFFGKQDIQLAFTVILVLDVLAIITIMLFFRVRKLAGLLMLPYLAWIIFATALNWQFLQLNPGTDQAEAVEDGAAQSYEF</sequence>
<evidence type="ECO:0000256" key="6">
    <source>
        <dbReference type="SAM" id="Phobius"/>
    </source>
</evidence>
<dbReference type="Proteomes" id="UP000059113">
    <property type="component" value="Chromosome"/>
</dbReference>
<dbReference type="InterPro" id="IPR004307">
    <property type="entry name" value="TspO_MBR"/>
</dbReference>
<dbReference type="PANTHER" id="PTHR10057:SF0">
    <property type="entry name" value="TRANSLOCATOR PROTEIN"/>
    <property type="match status" value="1"/>
</dbReference>
<organism evidence="7 8">
    <name type="scientific">Aurantiacibacter atlanticus</name>
    <dbReference type="NCBI Taxonomy" id="1648404"/>
    <lineage>
        <taxon>Bacteria</taxon>
        <taxon>Pseudomonadati</taxon>
        <taxon>Pseudomonadota</taxon>
        <taxon>Alphaproteobacteria</taxon>
        <taxon>Sphingomonadales</taxon>
        <taxon>Erythrobacteraceae</taxon>
        <taxon>Aurantiacibacter</taxon>
    </lineage>
</organism>
<feature type="transmembrane region" description="Helical" evidence="6">
    <location>
        <begin position="109"/>
        <end position="129"/>
    </location>
</feature>
<keyword evidence="4 6" id="KW-1133">Transmembrane helix</keyword>
<evidence type="ECO:0000256" key="3">
    <source>
        <dbReference type="ARBA" id="ARBA00022692"/>
    </source>
</evidence>
<protein>
    <submittedName>
        <fullName evidence="7">CrtK protein</fullName>
    </submittedName>
</protein>
<evidence type="ECO:0000313" key="8">
    <source>
        <dbReference type="Proteomes" id="UP000059113"/>
    </source>
</evidence>
<keyword evidence="5 6" id="KW-0472">Membrane</keyword>
<evidence type="ECO:0000256" key="1">
    <source>
        <dbReference type="ARBA" id="ARBA00004141"/>
    </source>
</evidence>
<evidence type="ECO:0000256" key="2">
    <source>
        <dbReference type="ARBA" id="ARBA00007524"/>
    </source>
</evidence>
<dbReference type="AlphaFoldDB" id="A0A0H4VFW0"/>
<reference evidence="8" key="2">
    <citation type="submission" date="2015-04" db="EMBL/GenBank/DDBJ databases">
        <title>The complete genome sequence of Erythrobacter sp. s21-N3.</title>
        <authorList>
            <person name="Zhuang L."/>
            <person name="Liu Y."/>
            <person name="Shao Z."/>
        </authorList>
    </citation>
    <scope>NUCLEOTIDE SEQUENCE [LARGE SCALE GENOMIC DNA]</scope>
    <source>
        <strain evidence="8">s21-N3</strain>
    </source>
</reference>
<dbReference type="CDD" id="cd15904">
    <property type="entry name" value="TSPO_MBR"/>
    <property type="match status" value="1"/>
</dbReference>